<dbReference type="AlphaFoldDB" id="A0A5P1RF30"/>
<dbReference type="RefSeq" id="WP_138985874.1">
    <property type="nucleotide sequence ID" value="NZ_CP043869.1"/>
</dbReference>
<proteinExistence type="predicted"/>
<dbReference type="Gene3D" id="1.20.1590.10">
    <property type="entry name" value="YP_001051499.1 domain like"/>
    <property type="match status" value="1"/>
</dbReference>
<dbReference type="InterPro" id="IPR007338">
    <property type="entry name" value="DUF416"/>
</dbReference>
<name>A0A5P1RF30_9GAMM</name>
<gene>
    <name evidence="1" type="ORF">F0U83_16690</name>
</gene>
<keyword evidence="2" id="KW-1185">Reference proteome</keyword>
<organism evidence="1 2">
    <name type="scientific">Neptunomonas concharum</name>
    <dbReference type="NCBI Taxonomy" id="1031538"/>
    <lineage>
        <taxon>Bacteria</taxon>
        <taxon>Pseudomonadati</taxon>
        <taxon>Pseudomonadota</taxon>
        <taxon>Gammaproteobacteria</taxon>
        <taxon>Oceanospirillales</taxon>
        <taxon>Oceanospirillaceae</taxon>
        <taxon>Neptunomonas</taxon>
    </lineage>
</organism>
<dbReference type="Proteomes" id="UP000324760">
    <property type="component" value="Chromosome"/>
</dbReference>
<protein>
    <submittedName>
        <fullName evidence="1">DUF416 family protein</fullName>
    </submittedName>
</protein>
<dbReference type="Pfam" id="PF04222">
    <property type="entry name" value="DUF416"/>
    <property type="match status" value="1"/>
</dbReference>
<evidence type="ECO:0000313" key="2">
    <source>
        <dbReference type="Proteomes" id="UP000324760"/>
    </source>
</evidence>
<evidence type="ECO:0000313" key="1">
    <source>
        <dbReference type="EMBL" id="QEQ98217.1"/>
    </source>
</evidence>
<dbReference type="EMBL" id="CP043869">
    <property type="protein sequence ID" value="QEQ98217.1"/>
    <property type="molecule type" value="Genomic_DNA"/>
</dbReference>
<sequence length="201" mass="22563">MTDRLPVESQLRSLDHKKLAAYCAALTERQFPNFALFSKLVEFGDFKQLETILDGVWQSLIPGGAQMNFEVQLDKVEANMPDLDTFEMYGASPALDAVVSLYSTLVCILEADVDEAVAVGNVSRECVAMFIEVSEGDDQMSDEEIIRFITNHELMLQEDEFQEEVVERLTQVKQMDKAFIQNLRVLARNEGVSNIGISDDA</sequence>
<dbReference type="OrthoDB" id="9204516at2"/>
<dbReference type="InterPro" id="IPR023381">
    <property type="entry name" value="YP001051499.1-like_dom_sf"/>
</dbReference>
<dbReference type="KEGG" id="ncu:F0U83_16690"/>
<accession>A0A5P1RF30</accession>
<reference evidence="1 2" key="1">
    <citation type="journal article" date="2019" name="Biochem. Eng. J.">
        <title>Metabolic engineering of the marine bacteria Neptunomonas concharum for the production of acetoin and meso-2,3-butanediol from acetate.</title>
        <authorList>
            <person name="Li W."/>
            <person name="Pu N."/>
            <person name="Liu C.-X."/>
            <person name="Yuan Q.-P."/>
            <person name="Li Z.-J."/>
        </authorList>
    </citation>
    <scope>NUCLEOTIDE SEQUENCE [LARGE SCALE GENOMIC DNA]</scope>
    <source>
        <strain evidence="1 2">JCM17730</strain>
    </source>
</reference>